<sequence>MPQKAHAAPALVVGLHACLQTAADYDRGSGWSELACRYGFAVLFPEQCSSNNATLCFNWFNPEDVTRDSGEVLSIRQMIASLITNHEVDAARVYVVGLSAGGAMANALLATYPEVFAGGAIISGLPYGVASTVPEAFDRMRGHELPSALALEGSIRTASSHQGPWPTLSVWHGTSDDTVVDANSFAIVEQWRNILEAEATTATEVEGHRRQSWLDASGRRVIDHYHIIGMGHGFPTETKSGYGQRAPLMLEMGISATVHTAWSWGLMTSFTPQTTVAKAEVVVIPQDGRTPPRACAIVNIFKRVLRAVGLIA</sequence>
<keyword evidence="4" id="KW-1185">Reference proteome</keyword>
<name>A0ABY8IT16_9HYPH</name>
<reference evidence="3 4" key="1">
    <citation type="journal article" date="2019" name="Phytopathology">
        <title>A Novel Group of Rhizobium tumorigenes-Like Agrobacteria Associated with Crown Gall Disease of Rhododendron and Blueberry.</title>
        <authorList>
            <person name="Kuzmanovic N."/>
            <person name="Behrens P."/>
            <person name="Idczak E."/>
            <person name="Wagner S."/>
            <person name="Gotz M."/>
            <person name="Sproer C."/>
            <person name="Bunk B."/>
            <person name="Overmann J."/>
            <person name="Smalla K."/>
        </authorList>
    </citation>
    <scope>NUCLEOTIDE SEQUENCE [LARGE SCALE GENOMIC DNA]</scope>
    <source>
        <strain evidence="4">rho-6.2</strain>
    </source>
</reference>
<organism evidence="3 4">
    <name type="scientific">Rhizobium rhododendri</name>
    <dbReference type="NCBI Taxonomy" id="2506430"/>
    <lineage>
        <taxon>Bacteria</taxon>
        <taxon>Pseudomonadati</taxon>
        <taxon>Pseudomonadota</taxon>
        <taxon>Alphaproteobacteria</taxon>
        <taxon>Hyphomicrobiales</taxon>
        <taxon>Rhizobiaceae</taxon>
        <taxon>Rhizobium/Agrobacterium group</taxon>
        <taxon>Rhizobium</taxon>
    </lineage>
</organism>
<proteinExistence type="predicted"/>
<accession>A0ABY8IT16</accession>
<evidence type="ECO:0000313" key="3">
    <source>
        <dbReference type="EMBL" id="WFS26110.1"/>
    </source>
</evidence>
<geneLocation type="plasmid" evidence="3 4">
    <name>unnamed1</name>
</geneLocation>
<protein>
    <submittedName>
        <fullName evidence="3">PHB depolymerase family esterase</fullName>
    </submittedName>
</protein>
<dbReference type="Proteomes" id="UP000318939">
    <property type="component" value="Plasmid unnamed1"/>
</dbReference>
<evidence type="ECO:0000256" key="2">
    <source>
        <dbReference type="ARBA" id="ARBA00022801"/>
    </source>
</evidence>
<keyword evidence="2" id="KW-0378">Hydrolase</keyword>
<evidence type="ECO:0000313" key="4">
    <source>
        <dbReference type="Proteomes" id="UP000318939"/>
    </source>
</evidence>
<evidence type="ECO:0000256" key="1">
    <source>
        <dbReference type="ARBA" id="ARBA00022729"/>
    </source>
</evidence>
<reference evidence="3 4" key="2">
    <citation type="journal article" date="2023" name="MicrobiologyOpen">
        <title>Genomics of the tumorigenes clade of the family Rhizobiaceae and description of Rhizobium rhododendri sp. nov.</title>
        <authorList>
            <person name="Kuzmanovic N."/>
            <person name="diCenzo G.C."/>
            <person name="Bunk B."/>
            <person name="Sproeer C."/>
            <person name="Fruehling A."/>
            <person name="Neumann-Schaal M."/>
            <person name="Overmann J."/>
            <person name="Smalla K."/>
        </authorList>
    </citation>
    <scope>NUCLEOTIDE SEQUENCE [LARGE SCALE GENOMIC DNA]</scope>
    <source>
        <strain evidence="4">rho-6.2</strain>
        <plasmid evidence="3 4">unnamed1</plasmid>
    </source>
</reference>
<dbReference type="InterPro" id="IPR010126">
    <property type="entry name" value="Esterase_phb"/>
</dbReference>
<dbReference type="PANTHER" id="PTHR43037:SF1">
    <property type="entry name" value="BLL1128 PROTEIN"/>
    <property type="match status" value="1"/>
</dbReference>
<dbReference type="PANTHER" id="PTHR43037">
    <property type="entry name" value="UNNAMED PRODUCT-RELATED"/>
    <property type="match status" value="1"/>
</dbReference>
<dbReference type="EMBL" id="CP117268">
    <property type="protein sequence ID" value="WFS26110.1"/>
    <property type="molecule type" value="Genomic_DNA"/>
</dbReference>
<dbReference type="Gene3D" id="3.40.50.1820">
    <property type="entry name" value="alpha/beta hydrolase"/>
    <property type="match status" value="1"/>
</dbReference>
<dbReference type="SUPFAM" id="SSF53474">
    <property type="entry name" value="alpha/beta-Hydrolases"/>
    <property type="match status" value="2"/>
</dbReference>
<dbReference type="InterPro" id="IPR029058">
    <property type="entry name" value="AB_hydrolase_fold"/>
</dbReference>
<gene>
    <name evidence="3" type="ORF">PR018_20335</name>
</gene>
<keyword evidence="3" id="KW-0614">Plasmid</keyword>
<dbReference type="NCBIfam" id="TIGR01840">
    <property type="entry name" value="esterase_phb"/>
    <property type="match status" value="1"/>
</dbReference>
<dbReference type="InterPro" id="IPR050955">
    <property type="entry name" value="Plant_Biomass_Hydrol_Est"/>
</dbReference>
<keyword evidence="1" id="KW-0732">Signal</keyword>
<dbReference type="Pfam" id="PF10503">
    <property type="entry name" value="Esterase_PHB"/>
    <property type="match status" value="1"/>
</dbReference>